<comment type="similarity">
    <text evidence="2">Belongs to the KHG/KDPG aldolase family.</text>
</comment>
<keyword evidence="5" id="KW-0119">Carbohydrate metabolism</keyword>
<dbReference type="RefSeq" id="WP_209066556.1">
    <property type="nucleotide sequence ID" value="NZ_JAATJL010000001.1"/>
</dbReference>
<proteinExistence type="inferred from homology"/>
<dbReference type="InterPro" id="IPR031338">
    <property type="entry name" value="KDPG/KHG_AS_2"/>
</dbReference>
<dbReference type="GO" id="GO:0106009">
    <property type="term" value="F:(4S)-4-hydroxy-2-oxoglutarate aldolase activity"/>
    <property type="evidence" value="ECO:0007669"/>
    <property type="project" value="UniProtKB-EC"/>
</dbReference>
<dbReference type="EMBL" id="JAATJL010000001">
    <property type="protein sequence ID" value="NJC21520.1"/>
    <property type="molecule type" value="Genomic_DNA"/>
</dbReference>
<dbReference type="PANTHER" id="PTHR30246:SF1">
    <property type="entry name" value="2-DEHYDRO-3-DEOXY-6-PHOSPHOGALACTONATE ALDOLASE-RELATED"/>
    <property type="match status" value="1"/>
</dbReference>
<evidence type="ECO:0000256" key="5">
    <source>
        <dbReference type="ARBA" id="ARBA00023277"/>
    </source>
</evidence>
<dbReference type="EC" id="4.1.2.14" evidence="6"/>
<dbReference type="InterPro" id="IPR000887">
    <property type="entry name" value="Aldlse_KDPG_KHG"/>
</dbReference>
<dbReference type="Gene3D" id="3.20.20.70">
    <property type="entry name" value="Aldolase class I"/>
    <property type="match status" value="1"/>
</dbReference>
<evidence type="ECO:0000313" key="6">
    <source>
        <dbReference type="EMBL" id="NJC21520.1"/>
    </source>
</evidence>
<dbReference type="Pfam" id="PF01081">
    <property type="entry name" value="Aldolase"/>
    <property type="match status" value="1"/>
</dbReference>
<dbReference type="EC" id="4.1.3.42" evidence="6"/>
<dbReference type="GO" id="GO:0008675">
    <property type="term" value="F:2-dehydro-3-deoxy-phosphogluconate aldolase activity"/>
    <property type="evidence" value="ECO:0007669"/>
    <property type="project" value="UniProtKB-EC"/>
</dbReference>
<keyword evidence="7" id="KW-1185">Reference proteome</keyword>
<gene>
    <name evidence="6" type="ORF">BJ994_000596</name>
</gene>
<evidence type="ECO:0000313" key="7">
    <source>
        <dbReference type="Proteomes" id="UP000547458"/>
    </source>
</evidence>
<comment type="subunit">
    <text evidence="3">Homotrimer.</text>
</comment>
<reference evidence="6 7" key="1">
    <citation type="submission" date="2020-03" db="EMBL/GenBank/DDBJ databases">
        <title>Sequencing the genomes of 1000 actinobacteria strains.</title>
        <authorList>
            <person name="Klenk H.-P."/>
        </authorList>
    </citation>
    <scope>NUCLEOTIDE SEQUENCE [LARGE SCALE GENOMIC DNA]</scope>
    <source>
        <strain evidence="6 7">DSM 16403</strain>
    </source>
</reference>
<evidence type="ECO:0000256" key="3">
    <source>
        <dbReference type="ARBA" id="ARBA00011233"/>
    </source>
</evidence>
<organism evidence="6 7">
    <name type="scientific">Arthrobacter pigmenti</name>
    <dbReference type="NCBI Taxonomy" id="271432"/>
    <lineage>
        <taxon>Bacteria</taxon>
        <taxon>Bacillati</taxon>
        <taxon>Actinomycetota</taxon>
        <taxon>Actinomycetes</taxon>
        <taxon>Micrococcales</taxon>
        <taxon>Micrococcaceae</taxon>
        <taxon>Arthrobacter</taxon>
    </lineage>
</organism>
<dbReference type="Proteomes" id="UP000547458">
    <property type="component" value="Unassembled WGS sequence"/>
</dbReference>
<dbReference type="PANTHER" id="PTHR30246">
    <property type="entry name" value="2-KETO-3-DEOXY-6-PHOSPHOGLUCONATE ALDOLASE"/>
    <property type="match status" value="1"/>
</dbReference>
<keyword evidence="4 6" id="KW-0456">Lyase</keyword>
<comment type="pathway">
    <text evidence="1">Carbohydrate acid metabolism.</text>
</comment>
<dbReference type="AlphaFoldDB" id="A0A846RIK9"/>
<evidence type="ECO:0000256" key="2">
    <source>
        <dbReference type="ARBA" id="ARBA00006906"/>
    </source>
</evidence>
<dbReference type="InterPro" id="IPR013785">
    <property type="entry name" value="Aldolase_TIM"/>
</dbReference>
<comment type="caution">
    <text evidence="6">The sequence shown here is derived from an EMBL/GenBank/DDBJ whole genome shotgun (WGS) entry which is preliminary data.</text>
</comment>
<dbReference type="PROSITE" id="PS00160">
    <property type="entry name" value="ALDOLASE_KDPG_KHG_2"/>
    <property type="match status" value="1"/>
</dbReference>
<name>A0A846RIK9_9MICC</name>
<sequence>MYDDAVATCAPALPVGAGVIAVLRATHASEYAPVIDSLVAGGVDVIELTLSTRGVFEELPLIRERFGDAAHIGVGTVLTTNDAMNSLDAGAEFLITPAMNLAVVEAAVQRGVPIAPGGLTPSELHAGWAAGSSAVKLFPASTVGTEYLAQLRGPFPDMQIIPSGGVGIEQAPEWIAAGSPAVSVGGPLLKDAFDGGDPAALAARARRVCALVAEAFEARAQAGV</sequence>
<dbReference type="SUPFAM" id="SSF51569">
    <property type="entry name" value="Aldolase"/>
    <property type="match status" value="1"/>
</dbReference>
<dbReference type="CDD" id="cd00452">
    <property type="entry name" value="KDPG_aldolase"/>
    <property type="match status" value="1"/>
</dbReference>
<evidence type="ECO:0000256" key="4">
    <source>
        <dbReference type="ARBA" id="ARBA00023239"/>
    </source>
</evidence>
<accession>A0A846RIK9</accession>
<protein>
    <submittedName>
        <fullName evidence="6">2-dehydro-3-deoxyphosphogluconate aldolase/(4S)-4-hydroxy-2-oxoglutarate aldolase</fullName>
        <ecNumber evidence="6">4.1.2.14</ecNumber>
        <ecNumber evidence="6">4.1.3.42</ecNumber>
    </submittedName>
</protein>
<evidence type="ECO:0000256" key="1">
    <source>
        <dbReference type="ARBA" id="ARBA00004761"/>
    </source>
</evidence>